<dbReference type="EMBL" id="FNFH01000001">
    <property type="protein sequence ID" value="SDJ54574.1"/>
    <property type="molecule type" value="Genomic_DNA"/>
</dbReference>
<reference evidence="3" key="1">
    <citation type="submission" date="2016-10" db="EMBL/GenBank/DDBJ databases">
        <authorList>
            <person name="Varghese N."/>
            <person name="Submissions S."/>
        </authorList>
    </citation>
    <scope>NUCLEOTIDE SEQUENCE [LARGE SCALE GENOMIC DNA]</scope>
    <source>
        <strain evidence="3">CGMCC 1.10658</strain>
    </source>
</reference>
<dbReference type="OrthoDB" id="118896at2"/>
<dbReference type="STRING" id="658219.SAMN05216212_0178"/>
<dbReference type="PROSITE" id="PS51257">
    <property type="entry name" value="PROKAR_LIPOPROTEIN"/>
    <property type="match status" value="1"/>
</dbReference>
<dbReference type="InterPro" id="IPR025411">
    <property type="entry name" value="DUF4136"/>
</dbReference>
<dbReference type="Proteomes" id="UP000199305">
    <property type="component" value="Unassembled WGS sequence"/>
</dbReference>
<feature type="domain" description="DUF4136" evidence="1">
    <location>
        <begin position="44"/>
        <end position="186"/>
    </location>
</feature>
<name>A0A1G8ULQ8_9GAMM</name>
<dbReference type="Gene3D" id="3.30.160.670">
    <property type="match status" value="1"/>
</dbReference>
<protein>
    <recommendedName>
        <fullName evidence="1">DUF4136 domain-containing protein</fullName>
    </recommendedName>
</protein>
<accession>A0A1G8ULQ8</accession>
<gene>
    <name evidence="2" type="ORF">SAMN05216212_0178</name>
</gene>
<dbReference type="Pfam" id="PF13590">
    <property type="entry name" value="DUF4136"/>
    <property type="match status" value="1"/>
</dbReference>
<dbReference type="RefSeq" id="WP_091506544.1">
    <property type="nucleotide sequence ID" value="NZ_FNFH01000001.1"/>
</dbReference>
<dbReference type="AlphaFoldDB" id="A0A1G8ULQ8"/>
<organism evidence="2 3">
    <name type="scientific">Microbulbifer yueqingensis</name>
    <dbReference type="NCBI Taxonomy" id="658219"/>
    <lineage>
        <taxon>Bacteria</taxon>
        <taxon>Pseudomonadati</taxon>
        <taxon>Pseudomonadota</taxon>
        <taxon>Gammaproteobacteria</taxon>
        <taxon>Cellvibrionales</taxon>
        <taxon>Microbulbiferaceae</taxon>
        <taxon>Microbulbifer</taxon>
    </lineage>
</organism>
<evidence type="ECO:0000259" key="1">
    <source>
        <dbReference type="Pfam" id="PF13590"/>
    </source>
</evidence>
<keyword evidence="3" id="KW-1185">Reference proteome</keyword>
<evidence type="ECO:0000313" key="3">
    <source>
        <dbReference type="Proteomes" id="UP000199305"/>
    </source>
</evidence>
<proteinExistence type="predicted"/>
<evidence type="ECO:0000313" key="2">
    <source>
        <dbReference type="EMBL" id="SDJ54574.1"/>
    </source>
</evidence>
<sequence>MRYSLVSFFTVSLLLTGCEAPQRFKLPQIFEAPQIFSPTGSEGQWEKYETFNFVPSGGSDGRVVSTLHAEVSRQLNARGMKRSRNPDVLVNIAVHTRQRSKARAGTAGFAAARYPFLQDYYRDLSKKHVTDIDGETEGRLTIDVLDVKQGEMVWRGRTGGRITPAMMQEPEETLATAVDEIFREFPKAGG</sequence>